<proteinExistence type="predicted"/>
<evidence type="ECO:0000256" key="2">
    <source>
        <dbReference type="ARBA" id="ARBA00022833"/>
    </source>
</evidence>
<dbReference type="GO" id="GO:0005975">
    <property type="term" value="P:carbohydrate metabolic process"/>
    <property type="evidence" value="ECO:0007669"/>
    <property type="project" value="InterPro"/>
</dbReference>
<dbReference type="SUPFAM" id="SSF51182">
    <property type="entry name" value="RmlC-like cupins"/>
    <property type="match status" value="1"/>
</dbReference>
<dbReference type="PIRSF" id="PIRSF036894">
    <property type="entry name" value="PMI_Firm_short"/>
    <property type="match status" value="1"/>
</dbReference>
<keyword evidence="2" id="KW-0862">Zinc</keyword>
<dbReference type="EMBL" id="MLJW01001020">
    <property type="protein sequence ID" value="OIQ80728.1"/>
    <property type="molecule type" value="Genomic_DNA"/>
</dbReference>
<dbReference type="CDD" id="cd07010">
    <property type="entry name" value="cupin_PMI_type_I_N_bac"/>
    <property type="match status" value="1"/>
</dbReference>
<evidence type="ECO:0000259" key="3">
    <source>
        <dbReference type="Pfam" id="PF20511"/>
    </source>
</evidence>
<dbReference type="GO" id="GO:0008270">
    <property type="term" value="F:zinc ion binding"/>
    <property type="evidence" value="ECO:0007669"/>
    <property type="project" value="InterPro"/>
</dbReference>
<accession>A0A1J5QBE8</accession>
<dbReference type="Pfam" id="PF20511">
    <property type="entry name" value="PMI_typeI_cat"/>
    <property type="match status" value="1"/>
</dbReference>
<dbReference type="InterPro" id="IPR051804">
    <property type="entry name" value="Carb_Metab_Reg_Kinase/Isom"/>
</dbReference>
<dbReference type="AlphaFoldDB" id="A0A1J5QBE8"/>
<name>A0A1J5QBE8_9ZZZZ</name>
<keyword evidence="4" id="KW-0413">Isomerase</keyword>
<dbReference type="EC" id="5.3.1.8" evidence="4"/>
<comment type="caution">
    <text evidence="4">The sequence shown here is derived from an EMBL/GenBank/DDBJ whole genome shotgun (WGS) entry which is preliminary data.</text>
</comment>
<dbReference type="InterPro" id="IPR014710">
    <property type="entry name" value="RmlC-like_jellyroll"/>
</dbReference>
<organism evidence="4">
    <name type="scientific">mine drainage metagenome</name>
    <dbReference type="NCBI Taxonomy" id="410659"/>
    <lineage>
        <taxon>unclassified sequences</taxon>
        <taxon>metagenomes</taxon>
        <taxon>ecological metagenomes</taxon>
    </lineage>
</organism>
<evidence type="ECO:0000256" key="1">
    <source>
        <dbReference type="ARBA" id="ARBA00022723"/>
    </source>
</evidence>
<dbReference type="InterPro" id="IPR014628">
    <property type="entry name" value="Man6P_isomerase_Firm_short"/>
</dbReference>
<sequence length="328" mass="36113">MRFLPTYHYRVWGSRSLSNLRLGPASKDDTIGETWLLGDRQDHPSAVADGPLLGWTMRDLMERVPEQLLGSQSNQFHKFPLLLKFLYAHNTLSVQVHPSDADVDLLPLGESGKTEAWVILDTGPDGLVFLGLKPGTTAEDLERGITAGTVPDRLLSFSPKVGDCVLIPAGTVHSLGGDLVVFEIQQNSDVTYRLYDWDRTDPQTGRPRELQIPQALACINFEAAPVGVAIPVSETTGRFLRERLISCEYFDLWRISGDSPFPVGAKDALRVLVLVSGEGEVDYDGKKYPAQRDDALLLPAEVGVCLFHPSEATTLLEISLPKQAIEHT</sequence>
<dbReference type="InterPro" id="IPR011051">
    <property type="entry name" value="RmlC_Cupin_sf"/>
</dbReference>
<dbReference type="InterPro" id="IPR046457">
    <property type="entry name" value="PMI_typeI_cat"/>
</dbReference>
<evidence type="ECO:0000313" key="4">
    <source>
        <dbReference type="EMBL" id="OIQ80728.1"/>
    </source>
</evidence>
<feature type="domain" description="Phosphomannose isomerase type I catalytic" evidence="3">
    <location>
        <begin position="6"/>
        <end position="101"/>
    </location>
</feature>
<reference evidence="4" key="1">
    <citation type="submission" date="2016-10" db="EMBL/GenBank/DDBJ databases">
        <title>Sequence of Gallionella enrichment culture.</title>
        <authorList>
            <person name="Poehlein A."/>
            <person name="Muehling M."/>
            <person name="Daniel R."/>
        </authorList>
    </citation>
    <scope>NUCLEOTIDE SEQUENCE</scope>
</reference>
<keyword evidence="1" id="KW-0479">Metal-binding</keyword>
<dbReference type="PANTHER" id="PTHR42742">
    <property type="entry name" value="TRANSCRIPTIONAL REPRESSOR MPRA"/>
    <property type="match status" value="1"/>
</dbReference>
<dbReference type="PANTHER" id="PTHR42742:SF3">
    <property type="entry name" value="FRUCTOKINASE"/>
    <property type="match status" value="1"/>
</dbReference>
<gene>
    <name evidence="4" type="primary">manA_5</name>
    <name evidence="4" type="ORF">GALL_375090</name>
</gene>
<protein>
    <submittedName>
        <fullName evidence="4">Mannose-6-phosphate isomerase ManA</fullName>
        <ecNumber evidence="4">5.3.1.8</ecNumber>
    </submittedName>
</protein>
<dbReference type="GO" id="GO:0004476">
    <property type="term" value="F:mannose-6-phosphate isomerase activity"/>
    <property type="evidence" value="ECO:0007669"/>
    <property type="project" value="UniProtKB-EC"/>
</dbReference>
<dbReference type="Gene3D" id="2.60.120.10">
    <property type="entry name" value="Jelly Rolls"/>
    <property type="match status" value="2"/>
</dbReference>